<evidence type="ECO:0000259" key="2">
    <source>
        <dbReference type="Pfam" id="PF01814"/>
    </source>
</evidence>
<organism evidence="3 4">
    <name type="scientific">Streptomyces gamaensis</name>
    <dbReference type="NCBI Taxonomy" id="1763542"/>
    <lineage>
        <taxon>Bacteria</taxon>
        <taxon>Bacillati</taxon>
        <taxon>Actinomycetota</taxon>
        <taxon>Actinomycetes</taxon>
        <taxon>Kitasatosporales</taxon>
        <taxon>Streptomycetaceae</taxon>
        <taxon>Streptomyces</taxon>
    </lineage>
</organism>
<dbReference type="RefSeq" id="WP_390316198.1">
    <property type="nucleotide sequence ID" value="NZ_JBHSPB010000006.1"/>
</dbReference>
<sequence length="192" mass="21549">MPHNTRDADLIGELTADHRKVRRLFDRIRAAPPGSTARKELADQVTAELVRHGAVEEKHLHPALRRHLPRGARWCEQDLADHAAIERVLRELGQQQPGEAEFDHLLVELITRVTAHTLDEEQRLFPRLQAACPAELLRELGEKTRTDRPTAPARPRPSAPQLEPAHQPETPATGILGRIRGFLTARGRHADG</sequence>
<name>A0ABW0Z1S4_9ACTN</name>
<gene>
    <name evidence="3" type="ORF">ACFP1Z_12525</name>
</gene>
<dbReference type="Proteomes" id="UP001596083">
    <property type="component" value="Unassembled WGS sequence"/>
</dbReference>
<dbReference type="EMBL" id="JBHSPB010000006">
    <property type="protein sequence ID" value="MFC5720993.1"/>
    <property type="molecule type" value="Genomic_DNA"/>
</dbReference>
<dbReference type="PANTHER" id="PTHR35585">
    <property type="entry name" value="HHE DOMAIN PROTEIN (AFU_ORTHOLOGUE AFUA_4G00730)"/>
    <property type="match status" value="1"/>
</dbReference>
<reference evidence="4" key="1">
    <citation type="journal article" date="2019" name="Int. J. Syst. Evol. Microbiol.">
        <title>The Global Catalogue of Microorganisms (GCM) 10K type strain sequencing project: providing services to taxonomists for standard genome sequencing and annotation.</title>
        <authorList>
            <consortium name="The Broad Institute Genomics Platform"/>
            <consortium name="The Broad Institute Genome Sequencing Center for Infectious Disease"/>
            <person name="Wu L."/>
            <person name="Ma J."/>
        </authorList>
    </citation>
    <scope>NUCLEOTIDE SEQUENCE [LARGE SCALE GENOMIC DNA]</scope>
    <source>
        <strain evidence="4">CGMCC 4.7304</strain>
    </source>
</reference>
<keyword evidence="4" id="KW-1185">Reference proteome</keyword>
<dbReference type="Pfam" id="PF01814">
    <property type="entry name" value="Hemerythrin"/>
    <property type="match status" value="1"/>
</dbReference>
<dbReference type="PANTHER" id="PTHR35585:SF1">
    <property type="entry name" value="HHE DOMAIN PROTEIN (AFU_ORTHOLOGUE AFUA_4G00730)"/>
    <property type="match status" value="1"/>
</dbReference>
<accession>A0ABW0Z1S4</accession>
<proteinExistence type="predicted"/>
<evidence type="ECO:0000256" key="1">
    <source>
        <dbReference type="SAM" id="MobiDB-lite"/>
    </source>
</evidence>
<evidence type="ECO:0000313" key="3">
    <source>
        <dbReference type="EMBL" id="MFC5720993.1"/>
    </source>
</evidence>
<feature type="domain" description="Hemerythrin-like" evidence="2">
    <location>
        <begin position="10"/>
        <end position="128"/>
    </location>
</feature>
<feature type="region of interest" description="Disordered" evidence="1">
    <location>
        <begin position="140"/>
        <end position="178"/>
    </location>
</feature>
<evidence type="ECO:0000313" key="4">
    <source>
        <dbReference type="Proteomes" id="UP001596083"/>
    </source>
</evidence>
<dbReference type="CDD" id="cd12108">
    <property type="entry name" value="Hr-like"/>
    <property type="match status" value="1"/>
</dbReference>
<comment type="caution">
    <text evidence="3">The sequence shown here is derived from an EMBL/GenBank/DDBJ whole genome shotgun (WGS) entry which is preliminary data.</text>
</comment>
<protein>
    <submittedName>
        <fullName evidence="3">Hemerythrin domain-containing protein</fullName>
    </submittedName>
</protein>
<dbReference type="Gene3D" id="1.20.120.520">
    <property type="entry name" value="nmb1532 protein domain like"/>
    <property type="match status" value="1"/>
</dbReference>
<dbReference type="InterPro" id="IPR012312">
    <property type="entry name" value="Hemerythrin-like"/>
</dbReference>